<keyword evidence="3" id="KW-1185">Reference proteome</keyword>
<sequence>MILVRLIDLFVEYVKLLIGTKGSVPARVLAWLVLLAAVVAVIAVVAWGVATIPTLVDTLNGT</sequence>
<feature type="transmembrane region" description="Helical" evidence="1">
    <location>
        <begin position="28"/>
        <end position="50"/>
    </location>
</feature>
<evidence type="ECO:0000313" key="3">
    <source>
        <dbReference type="Proteomes" id="UP000008363"/>
    </source>
</evidence>
<evidence type="ECO:0000313" key="2">
    <source>
        <dbReference type="EMBL" id="GAB91921.1"/>
    </source>
</evidence>
<comment type="caution">
    <text evidence="2">The sequence shown here is derived from an EMBL/GenBank/DDBJ whole genome shotgun (WGS) entry which is preliminary data.</text>
</comment>
<dbReference type="EMBL" id="BAHC01000154">
    <property type="protein sequence ID" value="GAB91921.1"/>
    <property type="molecule type" value="Genomic_DNA"/>
</dbReference>
<dbReference type="STRING" id="1108045.GORHZ_154_00100"/>
<proteinExistence type="predicted"/>
<accession>K6WDW0</accession>
<name>K6WDW0_9ACTN</name>
<dbReference type="AlphaFoldDB" id="K6WDW0"/>
<evidence type="ECO:0000256" key="1">
    <source>
        <dbReference type="SAM" id="Phobius"/>
    </source>
</evidence>
<gene>
    <name evidence="2" type="ORF">GORHZ_154_00100</name>
</gene>
<dbReference type="Proteomes" id="UP000008363">
    <property type="component" value="Unassembled WGS sequence"/>
</dbReference>
<keyword evidence="1" id="KW-1133">Transmembrane helix</keyword>
<organism evidence="2 3">
    <name type="scientific">Gordonia rhizosphera NBRC 16068</name>
    <dbReference type="NCBI Taxonomy" id="1108045"/>
    <lineage>
        <taxon>Bacteria</taxon>
        <taxon>Bacillati</taxon>
        <taxon>Actinomycetota</taxon>
        <taxon>Actinomycetes</taxon>
        <taxon>Mycobacteriales</taxon>
        <taxon>Gordoniaceae</taxon>
        <taxon>Gordonia</taxon>
    </lineage>
</organism>
<keyword evidence="1" id="KW-0812">Transmembrane</keyword>
<keyword evidence="1" id="KW-0472">Membrane</keyword>
<reference evidence="2 3" key="1">
    <citation type="submission" date="2012-08" db="EMBL/GenBank/DDBJ databases">
        <title>Whole genome shotgun sequence of Gordonia rhizosphera NBRC 16068.</title>
        <authorList>
            <person name="Takarada H."/>
            <person name="Isaki S."/>
            <person name="Hosoyama A."/>
            <person name="Tsuchikane K."/>
            <person name="Katsumata H."/>
            <person name="Baba S."/>
            <person name="Ohji S."/>
            <person name="Yamazaki S."/>
            <person name="Fujita N."/>
        </authorList>
    </citation>
    <scope>NUCLEOTIDE SEQUENCE [LARGE SCALE GENOMIC DNA]</scope>
    <source>
        <strain evidence="2 3">NBRC 16068</strain>
    </source>
</reference>
<protein>
    <submittedName>
        <fullName evidence="2">Uncharacterized protein</fullName>
    </submittedName>
</protein>